<protein>
    <submittedName>
        <fullName evidence="1">Uncharacterized protein</fullName>
    </submittedName>
</protein>
<accession>A0ABY6LKS9</accession>
<dbReference type="EMBL" id="CP092881">
    <property type="protein sequence ID" value="UYV80777.1"/>
    <property type="molecule type" value="Genomic_DNA"/>
</dbReference>
<sequence>MWPERSMFRLDEQSVENEPLFHKLKMLLPFLHIKLGLRKNFVKALKKDSNAVKYLMTKFPKISCAKITEGIFIGLINDEEFIATLKEDLIFDVVKHFFGNNKSPNYAKIVENLISKFHKLECISNIKFHFMDSHLTFSPDNLSAESEEQGGRFHQDIKIIEQRYNGLWNQHMVADYYWNLMRDDKQNIIDFTEKIFKSMNIIFVLLPKYYCIFMNNVY</sequence>
<name>A0ABY6LKS9_9ARAC</name>
<organism evidence="1 2">
    <name type="scientific">Cordylochernes scorpioides</name>
    <dbReference type="NCBI Taxonomy" id="51811"/>
    <lineage>
        <taxon>Eukaryota</taxon>
        <taxon>Metazoa</taxon>
        <taxon>Ecdysozoa</taxon>
        <taxon>Arthropoda</taxon>
        <taxon>Chelicerata</taxon>
        <taxon>Arachnida</taxon>
        <taxon>Pseudoscorpiones</taxon>
        <taxon>Cheliferoidea</taxon>
        <taxon>Chernetidae</taxon>
        <taxon>Cordylochernes</taxon>
    </lineage>
</organism>
<dbReference type="PANTHER" id="PTHR46114">
    <property type="entry name" value="APPLE DOMAIN-CONTAINING PROTEIN"/>
    <property type="match status" value="1"/>
</dbReference>
<dbReference type="Proteomes" id="UP001235939">
    <property type="component" value="Chromosome 19"/>
</dbReference>
<dbReference type="PANTHER" id="PTHR46114:SF1">
    <property type="entry name" value="ZAD DOMAIN-CONTAINING PROTEIN"/>
    <property type="match status" value="1"/>
</dbReference>
<reference evidence="1 2" key="1">
    <citation type="submission" date="2022-01" db="EMBL/GenBank/DDBJ databases">
        <title>A chromosomal length assembly of Cordylochernes scorpioides.</title>
        <authorList>
            <person name="Zeh D."/>
            <person name="Zeh J."/>
        </authorList>
    </citation>
    <scope>NUCLEOTIDE SEQUENCE [LARGE SCALE GENOMIC DNA]</scope>
    <source>
        <strain evidence="1">IN4F17</strain>
        <tissue evidence="1">Whole Body</tissue>
    </source>
</reference>
<evidence type="ECO:0000313" key="2">
    <source>
        <dbReference type="Proteomes" id="UP001235939"/>
    </source>
</evidence>
<keyword evidence="2" id="KW-1185">Reference proteome</keyword>
<evidence type="ECO:0000313" key="1">
    <source>
        <dbReference type="EMBL" id="UYV80777.1"/>
    </source>
</evidence>
<proteinExistence type="predicted"/>
<gene>
    <name evidence="1" type="ORF">LAZ67_19001709</name>
</gene>